<organism evidence="2 3">
    <name type="scientific">Amniculicola lignicola CBS 123094</name>
    <dbReference type="NCBI Taxonomy" id="1392246"/>
    <lineage>
        <taxon>Eukaryota</taxon>
        <taxon>Fungi</taxon>
        <taxon>Dikarya</taxon>
        <taxon>Ascomycota</taxon>
        <taxon>Pezizomycotina</taxon>
        <taxon>Dothideomycetes</taxon>
        <taxon>Pleosporomycetidae</taxon>
        <taxon>Pleosporales</taxon>
        <taxon>Amniculicolaceae</taxon>
        <taxon>Amniculicola</taxon>
    </lineage>
</organism>
<proteinExistence type="predicted"/>
<evidence type="ECO:0000313" key="3">
    <source>
        <dbReference type="Proteomes" id="UP000799779"/>
    </source>
</evidence>
<sequence length="587" mass="65166">MPTRIMKTDQIPISTKKVEIVATVEEIAEPINSKGPKTFRQYEVKYPSTNVNVHRVCEPLPFPEKLEETIAWTDAFVDHIAKLTADRAKTTIQKLTVSTEQIKRLGALLATTEVALNKCHDNAKAAAKTAEDKINALKRSLDAEKIISKGFDEKAKDANALLAKESSENKRLTQENKGLQDNLITVNSKYDKALGNLKKASKEIFSEHTKWEKERKLHTEDHNALAKEHKLLLAEQARREESERTLGETQSKLTLAQIEIAAKDHTIADLNNTIAGLQTDIAGVRRDSEGLEEKLADTGKKLDLCEAGLQAANTAIAELTKKADAAKEKIAEFDGQVQAANATITTLTTEVTKLKGEKDTACAQIANLEADVEASKKYEADLIEKLKNKSTEAEQLRSERDTANGQCLATEQSYRNARKEKEDAEVAEEKASKSIKAAQDDAEYWRQRLTDEKKSQADEHAHISYTAETAEKNAKIFEAKNKELLAQLEAANKMIIPAVPGKRINILSVEYGGQAYTTPTHKPVIDKLYLAAEKGTEFVVGNEFFGNDPWNGVKKTASITYQLDGEGVPIHLVAREHTKLKFRLTRN</sequence>
<feature type="coiled-coil region" evidence="1">
    <location>
        <begin position="120"/>
        <end position="189"/>
    </location>
</feature>
<dbReference type="EMBL" id="ML977667">
    <property type="protein sequence ID" value="KAF1994193.1"/>
    <property type="molecule type" value="Genomic_DNA"/>
</dbReference>
<dbReference type="OrthoDB" id="4350898at2759"/>
<evidence type="ECO:0000313" key="2">
    <source>
        <dbReference type="EMBL" id="KAF1994193.1"/>
    </source>
</evidence>
<keyword evidence="1" id="KW-0175">Coiled coil</keyword>
<dbReference type="Proteomes" id="UP000799779">
    <property type="component" value="Unassembled WGS sequence"/>
</dbReference>
<gene>
    <name evidence="2" type="ORF">P154DRAFT_586650</name>
</gene>
<dbReference type="AlphaFoldDB" id="A0A6A5VXB0"/>
<keyword evidence="3" id="KW-1185">Reference proteome</keyword>
<name>A0A6A5VXB0_9PLEO</name>
<feature type="coiled-coil region" evidence="1">
    <location>
        <begin position="467"/>
        <end position="494"/>
    </location>
</feature>
<protein>
    <submittedName>
        <fullName evidence="2">Uncharacterized protein</fullName>
    </submittedName>
</protein>
<reference evidence="2" key="1">
    <citation type="journal article" date="2020" name="Stud. Mycol.">
        <title>101 Dothideomycetes genomes: a test case for predicting lifestyles and emergence of pathogens.</title>
        <authorList>
            <person name="Haridas S."/>
            <person name="Albert R."/>
            <person name="Binder M."/>
            <person name="Bloem J."/>
            <person name="Labutti K."/>
            <person name="Salamov A."/>
            <person name="Andreopoulos B."/>
            <person name="Baker S."/>
            <person name="Barry K."/>
            <person name="Bills G."/>
            <person name="Bluhm B."/>
            <person name="Cannon C."/>
            <person name="Castanera R."/>
            <person name="Culley D."/>
            <person name="Daum C."/>
            <person name="Ezra D."/>
            <person name="Gonzalez J."/>
            <person name="Henrissat B."/>
            <person name="Kuo A."/>
            <person name="Liang C."/>
            <person name="Lipzen A."/>
            <person name="Lutzoni F."/>
            <person name="Magnuson J."/>
            <person name="Mondo S."/>
            <person name="Nolan M."/>
            <person name="Ohm R."/>
            <person name="Pangilinan J."/>
            <person name="Park H.-J."/>
            <person name="Ramirez L."/>
            <person name="Alfaro M."/>
            <person name="Sun H."/>
            <person name="Tritt A."/>
            <person name="Yoshinaga Y."/>
            <person name="Zwiers L.-H."/>
            <person name="Turgeon B."/>
            <person name="Goodwin S."/>
            <person name="Spatafora J."/>
            <person name="Crous P."/>
            <person name="Grigoriev I."/>
        </authorList>
    </citation>
    <scope>NUCLEOTIDE SEQUENCE</scope>
    <source>
        <strain evidence="2">CBS 123094</strain>
    </source>
</reference>
<dbReference type="Gene3D" id="1.10.287.1490">
    <property type="match status" value="1"/>
</dbReference>
<feature type="coiled-coil region" evidence="1">
    <location>
        <begin position="267"/>
        <end position="441"/>
    </location>
</feature>
<evidence type="ECO:0000256" key="1">
    <source>
        <dbReference type="SAM" id="Coils"/>
    </source>
</evidence>
<accession>A0A6A5VXB0</accession>